<dbReference type="Gene3D" id="2.40.10.10">
    <property type="entry name" value="Trypsin-like serine proteases"/>
    <property type="match status" value="1"/>
</dbReference>
<dbReference type="STRING" id="7395.A0A1A9UDU3"/>
<dbReference type="AlphaFoldDB" id="A0A1A9UDU3"/>
<organism evidence="2 3">
    <name type="scientific">Glossina austeni</name>
    <name type="common">Savannah tsetse fly</name>
    <dbReference type="NCBI Taxonomy" id="7395"/>
    <lineage>
        <taxon>Eukaryota</taxon>
        <taxon>Metazoa</taxon>
        <taxon>Ecdysozoa</taxon>
        <taxon>Arthropoda</taxon>
        <taxon>Hexapoda</taxon>
        <taxon>Insecta</taxon>
        <taxon>Pterygota</taxon>
        <taxon>Neoptera</taxon>
        <taxon>Endopterygota</taxon>
        <taxon>Diptera</taxon>
        <taxon>Brachycera</taxon>
        <taxon>Muscomorpha</taxon>
        <taxon>Hippoboscoidea</taxon>
        <taxon>Glossinidae</taxon>
        <taxon>Glossina</taxon>
    </lineage>
</organism>
<evidence type="ECO:0000313" key="2">
    <source>
        <dbReference type="EnsemblMetazoa" id="GAUT001237-PA"/>
    </source>
</evidence>
<dbReference type="PANTHER" id="PTHR24260:SF136">
    <property type="entry name" value="GH08193P-RELATED"/>
    <property type="match status" value="1"/>
</dbReference>
<dbReference type="SUPFAM" id="SSF50494">
    <property type="entry name" value="Trypsin-like serine proteases"/>
    <property type="match status" value="1"/>
</dbReference>
<dbReference type="SMART" id="SM00020">
    <property type="entry name" value="Tryp_SPc"/>
    <property type="match status" value="1"/>
</dbReference>
<proteinExistence type="predicted"/>
<feature type="domain" description="Peptidase S1" evidence="1">
    <location>
        <begin position="127"/>
        <end position="273"/>
    </location>
</feature>
<dbReference type="VEuPathDB" id="VectorBase:GAUT001237"/>
<reference evidence="2" key="1">
    <citation type="submission" date="2020-05" db="UniProtKB">
        <authorList>
            <consortium name="EnsemblMetazoa"/>
        </authorList>
    </citation>
    <scope>IDENTIFICATION</scope>
    <source>
        <strain evidence="2">TTRI</strain>
    </source>
</reference>
<dbReference type="GO" id="GO:0006508">
    <property type="term" value="P:proteolysis"/>
    <property type="evidence" value="ECO:0007669"/>
    <property type="project" value="InterPro"/>
</dbReference>
<dbReference type="PANTHER" id="PTHR24260">
    <property type="match status" value="1"/>
</dbReference>
<dbReference type="EnsemblMetazoa" id="GAUT001237-RA">
    <property type="protein sequence ID" value="GAUT001237-PA"/>
    <property type="gene ID" value="GAUT001237"/>
</dbReference>
<dbReference type="InterPro" id="IPR051333">
    <property type="entry name" value="CLIP_Serine_Protease"/>
</dbReference>
<keyword evidence="3" id="KW-1185">Reference proteome</keyword>
<dbReference type="PROSITE" id="PS50240">
    <property type="entry name" value="TRYPSIN_DOM"/>
    <property type="match status" value="1"/>
</dbReference>
<dbReference type="InterPro" id="IPR043504">
    <property type="entry name" value="Peptidase_S1_PA_chymotrypsin"/>
</dbReference>
<sequence>MKAEVKCVVPYMQSQNVLNFLLLLICKELLTRNNAYMIELNLPVRKVFNFNLFICSPHVFQREKKCCDTSDYVGYSRKKAEYQNSREEAKWGCPSSSTNSKDSFMIQTLMATIGIYKKCNGVMEYGIVGDCKRGKDMLTKYVVSLQIAPDEDFDKEFGFHHVCAGSIISAKVILTAATCTEKLAVKKRKVDDLLVIIGTPIRLQRGPTTQVRKIKEIKMQPNFEFSHSQEIADYDIALLILSQAIEIDRLSADVIPLTKWPPRRDMPCTVIGWWRVYTVCIIPKISNGLKTCAGSSADSSSYVPEVISLSSRNIFGSRNIGQALYIIYFHPVSEIISTSNKHQTFFDRYSHET</sequence>
<dbReference type="InterPro" id="IPR009003">
    <property type="entry name" value="Peptidase_S1_PA"/>
</dbReference>
<protein>
    <recommendedName>
        <fullName evidence="1">Peptidase S1 domain-containing protein</fullName>
    </recommendedName>
</protein>
<accession>A0A1A9UDU3</accession>
<dbReference type="GO" id="GO:0004252">
    <property type="term" value="F:serine-type endopeptidase activity"/>
    <property type="evidence" value="ECO:0007669"/>
    <property type="project" value="InterPro"/>
</dbReference>
<dbReference type="Pfam" id="PF00089">
    <property type="entry name" value="Trypsin"/>
    <property type="match status" value="1"/>
</dbReference>
<dbReference type="Proteomes" id="UP000078200">
    <property type="component" value="Unassembled WGS sequence"/>
</dbReference>
<evidence type="ECO:0000259" key="1">
    <source>
        <dbReference type="PROSITE" id="PS50240"/>
    </source>
</evidence>
<evidence type="ECO:0000313" key="3">
    <source>
        <dbReference type="Proteomes" id="UP000078200"/>
    </source>
</evidence>
<name>A0A1A9UDU3_GLOAU</name>
<dbReference type="InterPro" id="IPR001254">
    <property type="entry name" value="Trypsin_dom"/>
</dbReference>